<feature type="domain" description="GntR C-terminal" evidence="4">
    <location>
        <begin position="79"/>
        <end position="200"/>
    </location>
</feature>
<dbReference type="OrthoDB" id="5243844at2"/>
<sequence>MSKHDTSDPYGMIMDAIVTQSLPPSQKVSENILSETFGISRAIARNMMERLVAQHFLVTLSPRVTQVAPLTLLEIRQNFMLRRMLLPEVISLAGAKVDFDRIVALNDRIAELMQSTDDDAALELLKTNKELNLALCEPVGYPLMVDWIRQLEDTAMRIYWLYVKTKQSYPYSSDQQNIIIDVVRSDDSKRIQTCITDMIAQTEERVLNAIFQNKQFYTQDLIV</sequence>
<protein>
    <submittedName>
        <fullName evidence="5">GntR family transcriptional regulator</fullName>
    </submittedName>
</protein>
<reference evidence="6" key="1">
    <citation type="journal article" date="2018" name="Front. Microbiol.">
        <title>Genome-Based Analysis Reveals the Taxonomy and Diversity of the Family Idiomarinaceae.</title>
        <authorList>
            <person name="Liu Y."/>
            <person name="Lai Q."/>
            <person name="Shao Z."/>
        </authorList>
    </citation>
    <scope>NUCLEOTIDE SEQUENCE [LARGE SCALE GENOMIC DNA]</scope>
    <source>
        <strain evidence="6">PO-M2</strain>
    </source>
</reference>
<evidence type="ECO:0000313" key="5">
    <source>
        <dbReference type="EMBL" id="RUO53504.1"/>
    </source>
</evidence>
<evidence type="ECO:0000259" key="4">
    <source>
        <dbReference type="Pfam" id="PF07729"/>
    </source>
</evidence>
<keyword evidence="1" id="KW-0805">Transcription regulation</keyword>
<dbReference type="InterPro" id="IPR008920">
    <property type="entry name" value="TF_FadR/GntR_C"/>
</dbReference>
<dbReference type="Proteomes" id="UP000287649">
    <property type="component" value="Unassembled WGS sequence"/>
</dbReference>
<dbReference type="RefSeq" id="WP_126773311.1">
    <property type="nucleotide sequence ID" value="NZ_PIPX01000002.1"/>
</dbReference>
<evidence type="ECO:0000256" key="3">
    <source>
        <dbReference type="ARBA" id="ARBA00023163"/>
    </source>
</evidence>
<dbReference type="EMBL" id="PIPX01000002">
    <property type="protein sequence ID" value="RUO53504.1"/>
    <property type="molecule type" value="Genomic_DNA"/>
</dbReference>
<accession>A0A432XXZ7</accession>
<keyword evidence="6" id="KW-1185">Reference proteome</keyword>
<proteinExistence type="predicted"/>
<dbReference type="Gene3D" id="1.20.120.530">
    <property type="entry name" value="GntR ligand-binding domain-like"/>
    <property type="match status" value="1"/>
</dbReference>
<organism evidence="5 6">
    <name type="scientific">Pseudidiomarina homiensis</name>
    <dbReference type="NCBI Taxonomy" id="364198"/>
    <lineage>
        <taxon>Bacteria</taxon>
        <taxon>Pseudomonadati</taxon>
        <taxon>Pseudomonadota</taxon>
        <taxon>Gammaproteobacteria</taxon>
        <taxon>Alteromonadales</taxon>
        <taxon>Idiomarinaceae</taxon>
        <taxon>Pseudidiomarina</taxon>
    </lineage>
</organism>
<name>A0A432XXZ7_9GAMM</name>
<dbReference type="GO" id="GO:0003677">
    <property type="term" value="F:DNA binding"/>
    <property type="evidence" value="ECO:0007669"/>
    <property type="project" value="UniProtKB-KW"/>
</dbReference>
<dbReference type="SUPFAM" id="SSF46785">
    <property type="entry name" value="Winged helix' DNA-binding domain"/>
    <property type="match status" value="1"/>
</dbReference>
<dbReference type="InterPro" id="IPR036390">
    <property type="entry name" value="WH_DNA-bd_sf"/>
</dbReference>
<dbReference type="AlphaFoldDB" id="A0A432XXZ7"/>
<keyword evidence="3" id="KW-0804">Transcription</keyword>
<gene>
    <name evidence="5" type="ORF">CWI70_09985</name>
</gene>
<dbReference type="SUPFAM" id="SSF48008">
    <property type="entry name" value="GntR ligand-binding domain-like"/>
    <property type="match status" value="1"/>
</dbReference>
<dbReference type="InterPro" id="IPR011711">
    <property type="entry name" value="GntR_C"/>
</dbReference>
<dbReference type="Gene3D" id="1.10.10.10">
    <property type="entry name" value="Winged helix-like DNA-binding domain superfamily/Winged helix DNA-binding domain"/>
    <property type="match status" value="1"/>
</dbReference>
<dbReference type="PANTHER" id="PTHR43537">
    <property type="entry name" value="TRANSCRIPTIONAL REGULATOR, GNTR FAMILY"/>
    <property type="match status" value="1"/>
</dbReference>
<evidence type="ECO:0000256" key="2">
    <source>
        <dbReference type="ARBA" id="ARBA00023125"/>
    </source>
</evidence>
<keyword evidence="2" id="KW-0238">DNA-binding</keyword>
<comment type="caution">
    <text evidence="5">The sequence shown here is derived from an EMBL/GenBank/DDBJ whole genome shotgun (WGS) entry which is preliminary data.</text>
</comment>
<dbReference type="InterPro" id="IPR036388">
    <property type="entry name" value="WH-like_DNA-bd_sf"/>
</dbReference>
<dbReference type="PANTHER" id="PTHR43537:SF5">
    <property type="entry name" value="UXU OPERON TRANSCRIPTIONAL REGULATOR"/>
    <property type="match status" value="1"/>
</dbReference>
<dbReference type="Pfam" id="PF07729">
    <property type="entry name" value="FCD"/>
    <property type="match status" value="1"/>
</dbReference>
<evidence type="ECO:0000313" key="6">
    <source>
        <dbReference type="Proteomes" id="UP000287649"/>
    </source>
</evidence>
<evidence type="ECO:0000256" key="1">
    <source>
        <dbReference type="ARBA" id="ARBA00023015"/>
    </source>
</evidence>